<sequence length="199" mass="21785">MTRRIFIIRHGNTFDSSADARRIGAATDIPLVESGRVQADRLGSWFAERSLPIRCIHSSPLQRARETAMRIAAATGHAFTGPLPWLSEIDHGPDEGRPETEVLDRIGARALADWDEQGIAPDGWIVDAPARLAAWRKWFAREVEGEGAELLVTSNGAARFALLASGLPSTSLKLRTGALGELAVESDGEVRLIRWDERP</sequence>
<dbReference type="AlphaFoldDB" id="A0A846M102"/>
<dbReference type="CDD" id="cd07067">
    <property type="entry name" value="HP_PGM_like"/>
    <property type="match status" value="1"/>
</dbReference>
<protein>
    <submittedName>
        <fullName evidence="1">Putative phosphoglycerate mutase</fullName>
        <ecNumber evidence="1">5.4.2.12</ecNumber>
    </submittedName>
</protein>
<dbReference type="EMBL" id="JAASQR010000001">
    <property type="protein sequence ID" value="NIJ15602.1"/>
    <property type="molecule type" value="Genomic_DNA"/>
</dbReference>
<evidence type="ECO:0000313" key="2">
    <source>
        <dbReference type="Proteomes" id="UP000576821"/>
    </source>
</evidence>
<dbReference type="SMART" id="SM00855">
    <property type="entry name" value="PGAM"/>
    <property type="match status" value="1"/>
</dbReference>
<comment type="caution">
    <text evidence="1">The sequence shown here is derived from an EMBL/GenBank/DDBJ whole genome shotgun (WGS) entry which is preliminary data.</text>
</comment>
<keyword evidence="1" id="KW-0413">Isomerase</keyword>
<keyword evidence="2" id="KW-1185">Reference proteome</keyword>
<dbReference type="RefSeq" id="WP_167302245.1">
    <property type="nucleotide sequence ID" value="NZ_JAASQR010000001.1"/>
</dbReference>
<dbReference type="Proteomes" id="UP000576821">
    <property type="component" value="Unassembled WGS sequence"/>
</dbReference>
<dbReference type="Gene3D" id="3.40.50.1240">
    <property type="entry name" value="Phosphoglycerate mutase-like"/>
    <property type="match status" value="1"/>
</dbReference>
<gene>
    <name evidence="1" type="ORF">FHS54_000551</name>
</gene>
<organism evidence="1 2">
    <name type="scientific">Sphingobium vermicomposti</name>
    <dbReference type="NCBI Taxonomy" id="529005"/>
    <lineage>
        <taxon>Bacteria</taxon>
        <taxon>Pseudomonadati</taxon>
        <taxon>Pseudomonadota</taxon>
        <taxon>Alphaproteobacteria</taxon>
        <taxon>Sphingomonadales</taxon>
        <taxon>Sphingomonadaceae</taxon>
        <taxon>Sphingobium</taxon>
    </lineage>
</organism>
<accession>A0A846M102</accession>
<dbReference type="GO" id="GO:0004619">
    <property type="term" value="F:phosphoglycerate mutase activity"/>
    <property type="evidence" value="ECO:0007669"/>
    <property type="project" value="UniProtKB-EC"/>
</dbReference>
<dbReference type="EC" id="5.4.2.12" evidence="1"/>
<dbReference type="Pfam" id="PF00300">
    <property type="entry name" value="His_Phos_1"/>
    <property type="match status" value="1"/>
</dbReference>
<dbReference type="GO" id="GO:0016791">
    <property type="term" value="F:phosphatase activity"/>
    <property type="evidence" value="ECO:0007669"/>
    <property type="project" value="TreeGrafter"/>
</dbReference>
<evidence type="ECO:0000313" key="1">
    <source>
        <dbReference type="EMBL" id="NIJ15602.1"/>
    </source>
</evidence>
<dbReference type="InterPro" id="IPR029033">
    <property type="entry name" value="His_PPase_superfam"/>
</dbReference>
<dbReference type="SUPFAM" id="SSF53254">
    <property type="entry name" value="Phosphoglycerate mutase-like"/>
    <property type="match status" value="1"/>
</dbReference>
<dbReference type="PANTHER" id="PTHR48100">
    <property type="entry name" value="BROAD-SPECIFICITY PHOSPHATASE YOR283W-RELATED"/>
    <property type="match status" value="1"/>
</dbReference>
<name>A0A846M102_9SPHN</name>
<dbReference type="InterPro" id="IPR013078">
    <property type="entry name" value="His_Pase_superF_clade-1"/>
</dbReference>
<reference evidence="1 2" key="1">
    <citation type="submission" date="2020-03" db="EMBL/GenBank/DDBJ databases">
        <title>Genomic Encyclopedia of Type Strains, Phase IV (KMG-IV): sequencing the most valuable type-strain genomes for metagenomic binning, comparative biology and taxonomic classification.</title>
        <authorList>
            <person name="Goeker M."/>
        </authorList>
    </citation>
    <scope>NUCLEOTIDE SEQUENCE [LARGE SCALE GENOMIC DNA]</scope>
    <source>
        <strain evidence="1 2">DSM 21299</strain>
    </source>
</reference>
<dbReference type="InterPro" id="IPR050275">
    <property type="entry name" value="PGM_Phosphatase"/>
</dbReference>
<proteinExistence type="predicted"/>